<gene>
    <name evidence="7" type="ORF">EGH25_10810</name>
</gene>
<evidence type="ECO:0000313" key="7">
    <source>
        <dbReference type="EMBL" id="MCX2819840.1"/>
    </source>
</evidence>
<dbReference type="PANTHER" id="PTHR11630">
    <property type="entry name" value="DNA REPLICATION LICENSING FACTOR MCM FAMILY MEMBER"/>
    <property type="match status" value="1"/>
</dbReference>
<proteinExistence type="inferred from homology"/>
<dbReference type="GO" id="GO:0005524">
    <property type="term" value="F:ATP binding"/>
    <property type="evidence" value="ECO:0007669"/>
    <property type="project" value="UniProtKB-KW"/>
</dbReference>
<keyword evidence="8" id="KW-1185">Reference proteome</keyword>
<keyword evidence="3" id="KW-0547">Nucleotide-binding</keyword>
<dbReference type="GO" id="GO:0042555">
    <property type="term" value="C:MCM complex"/>
    <property type="evidence" value="ECO:0007669"/>
    <property type="project" value="TreeGrafter"/>
</dbReference>
<name>A0A9Q4C4T2_9EURY</name>
<dbReference type="EMBL" id="RKLV01000012">
    <property type="protein sequence ID" value="MCX2819840.1"/>
    <property type="molecule type" value="Genomic_DNA"/>
</dbReference>
<dbReference type="Pfam" id="PF17855">
    <property type="entry name" value="MCM_lid"/>
    <property type="match status" value="1"/>
</dbReference>
<dbReference type="RefSeq" id="WP_266088478.1">
    <property type="nucleotide sequence ID" value="NZ_RKLV01000012.1"/>
</dbReference>
<organism evidence="7 8">
    <name type="scientific">Halorutilus salinus</name>
    <dbReference type="NCBI Taxonomy" id="2487751"/>
    <lineage>
        <taxon>Archaea</taxon>
        <taxon>Methanobacteriati</taxon>
        <taxon>Methanobacteriota</taxon>
        <taxon>Stenosarchaea group</taxon>
        <taxon>Halobacteria</taxon>
        <taxon>Halorutilales</taxon>
        <taxon>Halorutilaceae</taxon>
        <taxon>Halorutilus</taxon>
    </lineage>
</organism>
<accession>A0A9Q4C4T2</accession>
<dbReference type="InterPro" id="IPR031327">
    <property type="entry name" value="MCM"/>
</dbReference>
<evidence type="ECO:0000256" key="5">
    <source>
        <dbReference type="ARBA" id="ARBA00023125"/>
    </source>
</evidence>
<comment type="similarity">
    <text evidence="1">Belongs to the MCM family.</text>
</comment>
<evidence type="ECO:0000313" key="8">
    <source>
        <dbReference type="Proteomes" id="UP001149411"/>
    </source>
</evidence>
<comment type="caution">
    <text evidence="7">The sequence shown here is derived from an EMBL/GenBank/DDBJ whole genome shotgun (WGS) entry which is preliminary data.</text>
</comment>
<evidence type="ECO:0000256" key="4">
    <source>
        <dbReference type="ARBA" id="ARBA00022840"/>
    </source>
</evidence>
<evidence type="ECO:0000256" key="3">
    <source>
        <dbReference type="ARBA" id="ARBA00022741"/>
    </source>
</evidence>
<feature type="domain" description="MCM C-terminal AAA(+) ATPase" evidence="6">
    <location>
        <begin position="1"/>
        <end position="172"/>
    </location>
</feature>
<dbReference type="GO" id="GO:0006260">
    <property type="term" value="P:DNA replication"/>
    <property type="evidence" value="ECO:0007669"/>
    <property type="project" value="UniProtKB-KW"/>
</dbReference>
<dbReference type="Pfam" id="PF00493">
    <property type="entry name" value="MCM"/>
    <property type="match status" value="1"/>
</dbReference>
<evidence type="ECO:0000256" key="2">
    <source>
        <dbReference type="ARBA" id="ARBA00022705"/>
    </source>
</evidence>
<dbReference type="PANTHER" id="PTHR11630:SF66">
    <property type="entry name" value="DNA REPLICATION LICENSING FACTOR MCM4"/>
    <property type="match status" value="1"/>
</dbReference>
<evidence type="ECO:0000256" key="1">
    <source>
        <dbReference type="ARBA" id="ARBA00008010"/>
    </source>
</evidence>
<protein>
    <recommendedName>
        <fullName evidence="6">MCM C-terminal AAA(+) ATPase domain-containing protein</fullName>
    </recommendedName>
</protein>
<evidence type="ECO:0000259" key="6">
    <source>
        <dbReference type="PROSITE" id="PS50051"/>
    </source>
</evidence>
<keyword evidence="5" id="KW-0238">DNA-binding</keyword>
<dbReference type="SMART" id="SM00350">
    <property type="entry name" value="MCM"/>
    <property type="match status" value="1"/>
</dbReference>
<dbReference type="AlphaFoldDB" id="A0A9Q4C4T2"/>
<keyword evidence="2" id="KW-0235">DNA replication</keyword>
<sequence>MHSLSEHRPEYRGYIHVLIVSDSGIGIPRLVKSINNIAPRSVYATGDNVTRASLTTNASGNMLTSGLLPAANTGLVYLTGFGDLSRKPKRSITGHLMETRKIPVDKGEYNETVPLQLGLLTTKLPDGGSFDEARGISEQLGVSVDLLEDFDSVHAVVDSSNEEKDRETAGEVLETDPELPVTPDFLSKYVAYARSEVDPGIEDDNQIKDRVADYYSSKREDVGNVVNTNDIESIIRFSEASARARLSETIEIEDIDRAIRIVDSNPRYQD</sequence>
<dbReference type="GO" id="GO:0003697">
    <property type="term" value="F:single-stranded DNA binding"/>
    <property type="evidence" value="ECO:0007669"/>
    <property type="project" value="TreeGrafter"/>
</dbReference>
<dbReference type="InterPro" id="IPR001208">
    <property type="entry name" value="MCM_dom"/>
</dbReference>
<dbReference type="InterPro" id="IPR041562">
    <property type="entry name" value="MCM_lid"/>
</dbReference>
<dbReference type="InterPro" id="IPR027417">
    <property type="entry name" value="P-loop_NTPase"/>
</dbReference>
<dbReference type="PROSITE" id="PS50051">
    <property type="entry name" value="MCM_2"/>
    <property type="match status" value="1"/>
</dbReference>
<reference evidence="7" key="1">
    <citation type="submission" date="2022-09" db="EMBL/GenBank/DDBJ databases">
        <title>Haloadaptaus new haloarchaeum isolated from saline soil.</title>
        <authorList>
            <person name="Duran-Viseras A."/>
            <person name="Sanchez-Porro C."/>
            <person name="Ventosa A."/>
        </authorList>
    </citation>
    <scope>NUCLEOTIDE SEQUENCE</scope>
    <source>
        <strain evidence="7">F3-133</strain>
    </source>
</reference>
<dbReference type="Proteomes" id="UP001149411">
    <property type="component" value="Unassembled WGS sequence"/>
</dbReference>
<dbReference type="Gene3D" id="3.40.50.300">
    <property type="entry name" value="P-loop containing nucleotide triphosphate hydrolases"/>
    <property type="match status" value="1"/>
</dbReference>
<keyword evidence="4" id="KW-0067">ATP-binding</keyword>
<dbReference type="GO" id="GO:0017116">
    <property type="term" value="F:single-stranded DNA helicase activity"/>
    <property type="evidence" value="ECO:0007669"/>
    <property type="project" value="TreeGrafter"/>
</dbReference>